<evidence type="ECO:0000256" key="7">
    <source>
        <dbReference type="RuleBase" id="RU003423"/>
    </source>
</evidence>
<dbReference type="SUPFAM" id="SSF52777">
    <property type="entry name" value="CoA-dependent acyltransferases"/>
    <property type="match status" value="1"/>
</dbReference>
<dbReference type="PROSITE" id="PS50968">
    <property type="entry name" value="BIOTINYL_LIPOYL"/>
    <property type="match status" value="1"/>
</dbReference>
<dbReference type="Pfam" id="PF02817">
    <property type="entry name" value="E3_binding"/>
    <property type="match status" value="1"/>
</dbReference>
<dbReference type="SUPFAM" id="SSF51230">
    <property type="entry name" value="Single hybrid motif"/>
    <property type="match status" value="1"/>
</dbReference>
<dbReference type="AlphaFoldDB" id="H6RF90"/>
<dbReference type="PROSITE" id="PS00189">
    <property type="entry name" value="LIPOYL"/>
    <property type="match status" value="1"/>
</dbReference>
<dbReference type="EC" id="2.3.1.-" evidence="7"/>
<feature type="domain" description="Peripheral subunit-binding (PSBD)" evidence="9">
    <location>
        <begin position="139"/>
        <end position="179"/>
    </location>
</feature>
<dbReference type="GO" id="GO:0005737">
    <property type="term" value="C:cytoplasm"/>
    <property type="evidence" value="ECO:0007669"/>
    <property type="project" value="TreeGrafter"/>
</dbReference>
<feature type="domain" description="Lipoyl-binding" evidence="8">
    <location>
        <begin position="3"/>
        <end position="78"/>
    </location>
</feature>
<dbReference type="SUPFAM" id="SSF47005">
    <property type="entry name" value="Peripheral subunit-binding domain of 2-oxo acid dehydrogenase complex"/>
    <property type="match status" value="1"/>
</dbReference>
<evidence type="ECO:0000313" key="10">
    <source>
        <dbReference type="EMBL" id="CCF99701.1"/>
    </source>
</evidence>
<dbReference type="Gene3D" id="3.30.559.10">
    <property type="entry name" value="Chloramphenicol acetyltransferase-like domain"/>
    <property type="match status" value="1"/>
</dbReference>
<evidence type="ECO:0000256" key="1">
    <source>
        <dbReference type="ARBA" id="ARBA00001938"/>
    </source>
</evidence>
<name>H6RF90_9BACT</name>
<dbReference type="InterPro" id="IPR001078">
    <property type="entry name" value="2-oxoacid_DH_actylTfrase"/>
</dbReference>
<evidence type="ECO:0000256" key="3">
    <source>
        <dbReference type="ARBA" id="ARBA00011484"/>
    </source>
</evidence>
<comment type="cofactor">
    <cofactor evidence="1 7">
        <name>(R)-lipoate</name>
        <dbReference type="ChEBI" id="CHEBI:83088"/>
    </cofactor>
</comment>
<keyword evidence="6 7" id="KW-0012">Acyltransferase</keyword>
<evidence type="ECO:0000256" key="5">
    <source>
        <dbReference type="ARBA" id="ARBA00022823"/>
    </source>
</evidence>
<protein>
    <recommendedName>
        <fullName evidence="7">Dihydrolipoamide acetyltransferase component of pyruvate dehydrogenase complex</fullName>
        <ecNumber evidence="7">2.3.1.-</ecNumber>
    </recommendedName>
</protein>
<dbReference type="InterPro" id="IPR004167">
    <property type="entry name" value="PSBD"/>
</dbReference>
<evidence type="ECO:0000256" key="2">
    <source>
        <dbReference type="ARBA" id="ARBA00007317"/>
    </source>
</evidence>
<evidence type="ECO:0000256" key="4">
    <source>
        <dbReference type="ARBA" id="ARBA00022679"/>
    </source>
</evidence>
<evidence type="ECO:0000259" key="9">
    <source>
        <dbReference type="PROSITE" id="PS51826"/>
    </source>
</evidence>
<dbReference type="InterPro" id="IPR050743">
    <property type="entry name" value="2-oxoacid_DH_E2_comp"/>
</dbReference>
<proteinExistence type="inferred from homology"/>
<dbReference type="InterPro" id="IPR000089">
    <property type="entry name" value="Biotin_lipoyl"/>
</dbReference>
<reference evidence="10" key="2">
    <citation type="submission" date="2012-02" db="EMBL/GenBank/DDBJ databases">
        <authorList>
            <person name="Genoscope - CEA"/>
        </authorList>
    </citation>
    <scope>NUCLEOTIDE SEQUENCE</scope>
</reference>
<dbReference type="EMBL" id="FO117587">
    <property type="protein sequence ID" value="CCF99701.1"/>
    <property type="molecule type" value="Genomic_DNA"/>
</dbReference>
<dbReference type="CDD" id="cd06849">
    <property type="entry name" value="lipoyl_domain"/>
    <property type="match status" value="1"/>
</dbReference>
<dbReference type="PANTHER" id="PTHR43178:SF5">
    <property type="entry name" value="LIPOAMIDE ACYLTRANSFERASE COMPONENT OF BRANCHED-CHAIN ALPHA-KETO ACID DEHYDROGENASE COMPLEX, MITOCHONDRIAL"/>
    <property type="match status" value="1"/>
</dbReference>
<dbReference type="InterPro" id="IPR036625">
    <property type="entry name" value="E3-bd_dom_sf"/>
</dbReference>
<dbReference type="GO" id="GO:0031405">
    <property type="term" value="F:lipoic acid binding"/>
    <property type="evidence" value="ECO:0007669"/>
    <property type="project" value="TreeGrafter"/>
</dbReference>
<reference evidence="10" key="1">
    <citation type="journal article" date="2012" name="Environ. Microbiol.">
        <title>Genomic content of uncultured Bacteroidetes from contrasting oceanic provinces in the North Atlantic Ocean.</title>
        <authorList>
            <person name="Gomez-Pereira P.R."/>
            <person name="Schuler M."/>
            <person name="Fuchs B.M."/>
            <person name="Bennke C."/>
            <person name="Teeling H."/>
            <person name="Waldmann J."/>
            <person name="Richter M."/>
            <person name="Barbe V."/>
            <person name="Bataille E."/>
            <person name="Glockner F.O."/>
            <person name="Amann R."/>
        </authorList>
    </citation>
    <scope>NUCLEOTIDE SEQUENCE</scope>
</reference>
<dbReference type="PROSITE" id="PS51826">
    <property type="entry name" value="PSBD"/>
    <property type="match status" value="1"/>
</dbReference>
<dbReference type="Pfam" id="PF00198">
    <property type="entry name" value="2-oxoacid_dh"/>
    <property type="match status" value="1"/>
</dbReference>
<dbReference type="Gene3D" id="2.40.50.100">
    <property type="match status" value="1"/>
</dbReference>
<comment type="subunit">
    <text evidence="3">Forms a 24-polypeptide structural core with octahedral symmetry.</text>
</comment>
<organism evidence="10">
    <name type="scientific">uncultured Flavobacteriia bacterium</name>
    <dbReference type="NCBI Taxonomy" id="212695"/>
    <lineage>
        <taxon>Bacteria</taxon>
        <taxon>Pseudomonadati</taxon>
        <taxon>Bacteroidota</taxon>
        <taxon>Flavobacteriia</taxon>
        <taxon>environmental samples</taxon>
    </lineage>
</organism>
<keyword evidence="5 7" id="KW-0450">Lipoyl</keyword>
<sequence length="450" mass="48952">MPIYQLVLPSMGESVSEATITQWLKKVGDTIAADEAVVEVATDKVDSEVASEYAGIIKEILHPVNAVVGVDAPLALIETDEEVAQYLAPAASPKSITNPVSPTLPKTPEKVLDSPQQYMNQAQAMIKPVNPVVAGQKRFYSPLVKNIAKQENISDQELTTVLGSGKDGRVTKADILAFLKNRNAANKSTLQNTISSTQSNAIPAVALTESSLKKDADEVVSMSRMEQMISNHMVHSLKTAAHVQSFIEIDVTKLWNWREKVKNEFVSQHGVKITFTPIFLHLVAQVLPEFPLLNATLEGTTIIKKKDINLGMATALSDGNLIVPVIKQTNALSLIGLAKKVHELASNARNNTLNPDDVQQGTYTVTNVGMFGSLTGTPIINQPQLAILALGAIRKVPSVLETENGDVIAIRQQMMVSHSYDHRIINGAMGGMFLLRLKQLIENWDESQTI</sequence>
<dbReference type="Gene3D" id="4.10.320.10">
    <property type="entry name" value="E3-binding domain"/>
    <property type="match status" value="1"/>
</dbReference>
<dbReference type="Pfam" id="PF00364">
    <property type="entry name" value="Biotin_lipoyl"/>
    <property type="match status" value="1"/>
</dbReference>
<evidence type="ECO:0000259" key="8">
    <source>
        <dbReference type="PROSITE" id="PS50968"/>
    </source>
</evidence>
<keyword evidence="4 7" id="KW-0808">Transferase</keyword>
<dbReference type="InterPro" id="IPR011053">
    <property type="entry name" value="Single_hybrid_motif"/>
</dbReference>
<evidence type="ECO:0000256" key="6">
    <source>
        <dbReference type="ARBA" id="ARBA00023315"/>
    </source>
</evidence>
<gene>
    <name evidence="10" type="ORF">VIS_S18BRA80029</name>
</gene>
<accession>H6RF90</accession>
<comment type="similarity">
    <text evidence="2 7">Belongs to the 2-oxoacid dehydrogenase family.</text>
</comment>
<dbReference type="InterPro" id="IPR023213">
    <property type="entry name" value="CAT-like_dom_sf"/>
</dbReference>
<dbReference type="PANTHER" id="PTHR43178">
    <property type="entry name" value="DIHYDROLIPOAMIDE ACETYLTRANSFERASE COMPONENT OF PYRUVATE DEHYDROGENASE COMPLEX"/>
    <property type="match status" value="1"/>
</dbReference>
<dbReference type="GO" id="GO:0016407">
    <property type="term" value="F:acetyltransferase activity"/>
    <property type="evidence" value="ECO:0007669"/>
    <property type="project" value="TreeGrafter"/>
</dbReference>
<dbReference type="InterPro" id="IPR003016">
    <property type="entry name" value="2-oxoA_DH_lipoyl-BS"/>
</dbReference>